<feature type="non-terminal residue" evidence="1">
    <location>
        <position position="1"/>
    </location>
</feature>
<protein>
    <submittedName>
        <fullName evidence="1">RHS repeat-associated core domain-containing protein</fullName>
    </submittedName>
</protein>
<proteinExistence type="predicted"/>
<dbReference type="RefSeq" id="WP_215822535.1">
    <property type="nucleotide sequence ID" value="NZ_JAGSOY010000202.1"/>
</dbReference>
<comment type="caution">
    <text evidence="1">The sequence shown here is derived from an EMBL/GenBank/DDBJ whole genome shotgun (WGS) entry which is preliminary data.</text>
</comment>
<accession>A0ABS5ZJS0</accession>
<sequence>YNYFRDYDPTTGRYIESDPIGLKGGLNTFAYVEGNPVSRIDSKGLNYQLTSSYHAGQVQALINYFKNFLKLSTGAAAASGTVLAAPVVAEVAICYSPEVAGTLLPVIANPRNQQLAIEFSEGFFIPGPPPMSPAGTAGYLTSEAISE</sequence>
<dbReference type="PANTHER" id="PTHR32305:SF15">
    <property type="entry name" value="PROTEIN RHSA-RELATED"/>
    <property type="match status" value="1"/>
</dbReference>
<keyword evidence="2" id="KW-1185">Reference proteome</keyword>
<dbReference type="NCBIfam" id="TIGR03696">
    <property type="entry name" value="Rhs_assc_core"/>
    <property type="match status" value="1"/>
</dbReference>
<dbReference type="Proteomes" id="UP000690515">
    <property type="component" value="Unassembled WGS sequence"/>
</dbReference>
<gene>
    <name evidence="1" type="ORF">KCG35_24805</name>
</gene>
<dbReference type="InterPro" id="IPR050708">
    <property type="entry name" value="T6SS_VgrG/RHS"/>
</dbReference>
<reference evidence="1 2" key="1">
    <citation type="submission" date="2021-04" db="EMBL/GenBank/DDBJ databases">
        <authorList>
            <person name="Pira H."/>
            <person name="Risdian C."/>
            <person name="Wink J."/>
        </authorList>
    </citation>
    <scope>NUCLEOTIDE SEQUENCE [LARGE SCALE GENOMIC DNA]</scope>
    <source>
        <strain evidence="1 2">WH53</strain>
    </source>
</reference>
<evidence type="ECO:0000313" key="2">
    <source>
        <dbReference type="Proteomes" id="UP000690515"/>
    </source>
</evidence>
<name>A0ABS5ZJS0_9GAMM</name>
<dbReference type="Gene3D" id="2.180.10.10">
    <property type="entry name" value="RHS repeat-associated core"/>
    <property type="match status" value="1"/>
</dbReference>
<dbReference type="PANTHER" id="PTHR32305">
    <property type="match status" value="1"/>
</dbReference>
<dbReference type="EMBL" id="JAGSOY010000202">
    <property type="protein sequence ID" value="MBU2714272.1"/>
    <property type="molecule type" value="Genomic_DNA"/>
</dbReference>
<dbReference type="InterPro" id="IPR022385">
    <property type="entry name" value="Rhs_assc_core"/>
</dbReference>
<organism evidence="1 2">
    <name type="scientific">Zooshikella harenae</name>
    <dbReference type="NCBI Taxonomy" id="2827238"/>
    <lineage>
        <taxon>Bacteria</taxon>
        <taxon>Pseudomonadati</taxon>
        <taxon>Pseudomonadota</taxon>
        <taxon>Gammaproteobacteria</taxon>
        <taxon>Oceanospirillales</taxon>
        <taxon>Zooshikellaceae</taxon>
        <taxon>Zooshikella</taxon>
    </lineage>
</organism>
<evidence type="ECO:0000313" key="1">
    <source>
        <dbReference type="EMBL" id="MBU2714272.1"/>
    </source>
</evidence>